<protein>
    <recommendedName>
        <fullName evidence="3">BED-type domain-containing protein</fullName>
    </recommendedName>
</protein>
<dbReference type="AlphaFoldDB" id="A0AA88CRM0"/>
<proteinExistence type="predicted"/>
<dbReference type="EMBL" id="BTGU01000002">
    <property type="protein sequence ID" value="GMN27356.1"/>
    <property type="molecule type" value="Genomic_DNA"/>
</dbReference>
<keyword evidence="2" id="KW-1185">Reference proteome</keyword>
<dbReference type="Proteomes" id="UP001187192">
    <property type="component" value="Unassembled WGS sequence"/>
</dbReference>
<accession>A0AA88CRM0</accession>
<dbReference type="PANTHER" id="PTHR46951">
    <property type="entry name" value="BED-TYPE DOMAIN-CONTAINING PROTEIN"/>
    <property type="match status" value="1"/>
</dbReference>
<reference evidence="1" key="1">
    <citation type="submission" date="2023-07" db="EMBL/GenBank/DDBJ databases">
        <title>draft genome sequence of fig (Ficus carica).</title>
        <authorList>
            <person name="Takahashi T."/>
            <person name="Nishimura K."/>
        </authorList>
    </citation>
    <scope>NUCLEOTIDE SEQUENCE</scope>
</reference>
<comment type="caution">
    <text evidence="1">The sequence shown here is derived from an EMBL/GenBank/DDBJ whole genome shotgun (WGS) entry which is preliminary data.</text>
</comment>
<organism evidence="1 2">
    <name type="scientific">Ficus carica</name>
    <name type="common">Common fig</name>
    <dbReference type="NCBI Taxonomy" id="3494"/>
    <lineage>
        <taxon>Eukaryota</taxon>
        <taxon>Viridiplantae</taxon>
        <taxon>Streptophyta</taxon>
        <taxon>Embryophyta</taxon>
        <taxon>Tracheophyta</taxon>
        <taxon>Spermatophyta</taxon>
        <taxon>Magnoliopsida</taxon>
        <taxon>eudicotyledons</taxon>
        <taxon>Gunneridae</taxon>
        <taxon>Pentapetalae</taxon>
        <taxon>rosids</taxon>
        <taxon>fabids</taxon>
        <taxon>Rosales</taxon>
        <taxon>Moraceae</taxon>
        <taxon>Ficeae</taxon>
        <taxon>Ficus</taxon>
    </lineage>
</organism>
<sequence>MASMEGLEPITVSPQKHDPCWKHCQVFVKNDESPNGVVNKVELKKCLYCGKMFQGGGIHRLKEHLAGRKGNGPICDRAPEDVRIAMQQNLENKLALKRQKMKQSLVVVNSGELDSYSLSNHGQCTLPRVPDSALTVNRGDVGISSDSPACVLRENSNAFAGHAQQRLPPVSFPHSGVLENREEEVGIIGNASSVKRKRLVDEDSYAGDDAGTVSNDLELERVNSRQRIQVAIGRFLYEIGASLDAVKESVYFQPMINALASGGSGITAPSYHDLRGFFLNPKFFYSIEGNMANSIMSGVFDCIERFVSDVEVQDRIVKEMNLYKDAAGDLGRKLAARARDTLLPDPLSFDRKSVVEDWVMEKEINLQDNRAADWMSLDPPSVNSMLLELSSDEAEDFRTGFDDCEILNGLKEVKEEVINMM</sequence>
<dbReference type="PANTHER" id="PTHR46951:SF2">
    <property type="entry name" value="BED-TYPE DOMAIN-CONTAINING PROTEIN"/>
    <property type="match status" value="1"/>
</dbReference>
<evidence type="ECO:0000313" key="2">
    <source>
        <dbReference type="Proteomes" id="UP001187192"/>
    </source>
</evidence>
<gene>
    <name evidence="1" type="ORF">TIFTF001_001610</name>
</gene>
<evidence type="ECO:0008006" key="3">
    <source>
        <dbReference type="Google" id="ProtNLM"/>
    </source>
</evidence>
<name>A0AA88CRM0_FICCA</name>
<evidence type="ECO:0000313" key="1">
    <source>
        <dbReference type="EMBL" id="GMN27356.1"/>
    </source>
</evidence>